<dbReference type="Proteomes" id="UP000094849">
    <property type="component" value="Unassembled WGS sequence"/>
</dbReference>
<accession>A0A1E2UPQ8</accession>
<dbReference type="STRING" id="1818881.A3196_08215"/>
<keyword evidence="2" id="KW-1185">Reference proteome</keyword>
<reference evidence="1 2" key="1">
    <citation type="submission" date="2016-03" db="EMBL/GenBank/DDBJ databases">
        <title>Chemosynthetic sulphur-oxidizing symbionts of marine invertebrate animals are capable of nitrogen fixation.</title>
        <authorList>
            <person name="Petersen J.M."/>
            <person name="Kemper A."/>
            <person name="Gruber-Vodicka H."/>
            <person name="Cardini U."/>
            <person name="Geest Mvander."/>
            <person name="Kleiner M."/>
            <person name="Bulgheresi S."/>
            <person name="Fussmann M."/>
            <person name="Herbold C."/>
            <person name="Seah B.K.B."/>
            <person name="Antony C.Paul."/>
            <person name="Liu D."/>
            <person name="Belitz A."/>
            <person name="Weber M."/>
        </authorList>
    </citation>
    <scope>NUCLEOTIDE SEQUENCE [LARGE SCALE GENOMIC DNA]</scope>
    <source>
        <strain evidence="1">G_D</strain>
    </source>
</reference>
<dbReference type="EMBL" id="LVJZ01000003">
    <property type="protein sequence ID" value="ODB96740.1"/>
    <property type="molecule type" value="Genomic_DNA"/>
</dbReference>
<comment type="caution">
    <text evidence="1">The sequence shown here is derived from an EMBL/GenBank/DDBJ whole genome shotgun (WGS) entry which is preliminary data.</text>
</comment>
<name>A0A1E2UPQ8_9GAMM</name>
<organism evidence="1 2">
    <name type="scientific">Candidatus Thiodiazotropha endoloripes</name>
    <dbReference type="NCBI Taxonomy" id="1818881"/>
    <lineage>
        <taxon>Bacteria</taxon>
        <taxon>Pseudomonadati</taxon>
        <taxon>Pseudomonadota</taxon>
        <taxon>Gammaproteobacteria</taxon>
        <taxon>Chromatiales</taxon>
        <taxon>Sedimenticolaceae</taxon>
        <taxon>Candidatus Thiodiazotropha</taxon>
    </lineage>
</organism>
<dbReference type="OrthoDB" id="8481263at2"/>
<evidence type="ECO:0008006" key="3">
    <source>
        <dbReference type="Google" id="ProtNLM"/>
    </source>
</evidence>
<dbReference type="AlphaFoldDB" id="A0A1E2UPQ8"/>
<dbReference type="RefSeq" id="WP_069013880.1">
    <property type="nucleotide sequence ID" value="NZ_LVJW01000003.1"/>
</dbReference>
<gene>
    <name evidence="1" type="ORF">A3196_08215</name>
</gene>
<evidence type="ECO:0000313" key="2">
    <source>
        <dbReference type="Proteomes" id="UP000094849"/>
    </source>
</evidence>
<protein>
    <recommendedName>
        <fullName evidence="3">Crp/Fnr family transcriptional regulator</fullName>
    </recommendedName>
</protein>
<evidence type="ECO:0000313" key="1">
    <source>
        <dbReference type="EMBL" id="ODB96740.1"/>
    </source>
</evidence>
<proteinExistence type="predicted"/>
<sequence>MHIVPKQQKLDPEQQRLLDLFERITPSERGSLLAFAEFLSQRSFQDAVAVDQSSPLEPKQLERPVDESVVKAIKRLSESYFMLERDQLLDETSSLMTSHIMQGRAAVEVIDELEALFEKHYQNYLSKS</sequence>